<accession>A0A7L9J379</accession>
<feature type="domain" description="AAA+ ATPase" evidence="2">
    <location>
        <begin position="209"/>
        <end position="359"/>
    </location>
</feature>
<dbReference type="SUPFAM" id="SSF52540">
    <property type="entry name" value="P-loop containing nucleoside triphosphate hydrolases"/>
    <property type="match status" value="1"/>
</dbReference>
<evidence type="ECO:0000256" key="1">
    <source>
        <dbReference type="SAM" id="MobiDB-lite"/>
    </source>
</evidence>
<dbReference type="Pfam" id="PF13481">
    <property type="entry name" value="AAA_25"/>
    <property type="match status" value="1"/>
</dbReference>
<evidence type="ECO:0000259" key="2">
    <source>
        <dbReference type="SMART" id="SM00382"/>
    </source>
</evidence>
<feature type="region of interest" description="Disordered" evidence="1">
    <location>
        <begin position="147"/>
        <end position="169"/>
    </location>
</feature>
<name>A0A7L9J379_9MICO</name>
<sequence length="619" mass="65216">MGWLTDKVGTPTVATPEEPATFSEPTPEKWDAEARAPYEPYERSAVQQEVARLDEKADKPWTKGDKWDNTTYSGTCNLLDLAHSPWTALTVAEAEQLVRDHAPRDAGFTAQDVEDKIRSAHRTVSGTGRPAPVLTAGVDPFGKAEPCGNPEPMSAGGPLPTVPDATSEPAAAPRDEALKRLMSGGTFILDTPRDTPAVWGAGDRVLWAEGESAIICGPPGVGKTTLTGQVVRARIIGGTVLGLPVEPTTARVLYLAMDRPRQIARALRRTLGDIPRDVLDERLVVWQGPPLADIAQHPETMIGLAQLAGADTIIVDSVKDAAVGLSNDEVGSGYNRARQMCIAANVQVLELHHMVKRGDNGSPPTSLADMYGSVWIGAGAGSVVNIHGAAGDPIVQMRHLKTPADEVGPYRLRHDHDLGHTEIFHQSDLIALAAASPAGITAKQAAQAVEDTDNPTAAQVEKARRKLSGLAKAGHLLEVSGTKGGTRGGTAASWRVMPDHGPVSDHGSDHGRISGVPITQPHTDHAPAQNPRNIRGLSDHGSDHGDHAPTDHAGPPPFREGGSGSGEHPSRGKTPKRAGSRTTPIAGGRFAYDHQTGHLVDTQTGEITEPVAGPQPPAA</sequence>
<dbReference type="SMART" id="SM00382">
    <property type="entry name" value="AAA"/>
    <property type="match status" value="1"/>
</dbReference>
<dbReference type="EMBL" id="CP062789">
    <property type="protein sequence ID" value="QOK24018.1"/>
    <property type="molecule type" value="Genomic_DNA"/>
</dbReference>
<evidence type="ECO:0000313" key="3">
    <source>
        <dbReference type="EMBL" id="QOK24018.1"/>
    </source>
</evidence>
<dbReference type="Proteomes" id="UP000593998">
    <property type="component" value="Chromosome"/>
</dbReference>
<dbReference type="AlphaFoldDB" id="A0A7L9J379"/>
<organism evidence="3 4">
    <name type="scientific">Janibacter indicus</name>
    <dbReference type="NCBI Taxonomy" id="857417"/>
    <lineage>
        <taxon>Bacteria</taxon>
        <taxon>Bacillati</taxon>
        <taxon>Actinomycetota</taxon>
        <taxon>Actinomycetes</taxon>
        <taxon>Micrococcales</taxon>
        <taxon>Intrasporangiaceae</taxon>
        <taxon>Janibacter</taxon>
    </lineage>
</organism>
<dbReference type="Gene3D" id="3.40.50.300">
    <property type="entry name" value="P-loop containing nucleotide triphosphate hydrolases"/>
    <property type="match status" value="1"/>
</dbReference>
<dbReference type="InterPro" id="IPR027417">
    <property type="entry name" value="P-loop_NTPase"/>
</dbReference>
<feature type="region of interest" description="Disordered" evidence="1">
    <location>
        <begin position="479"/>
        <end position="619"/>
    </location>
</feature>
<evidence type="ECO:0000313" key="4">
    <source>
        <dbReference type="Proteomes" id="UP000593998"/>
    </source>
</evidence>
<feature type="compositionally biased region" description="Basic and acidic residues" evidence="1">
    <location>
        <begin position="502"/>
        <end position="512"/>
    </location>
</feature>
<dbReference type="InterPro" id="IPR003593">
    <property type="entry name" value="AAA+_ATPase"/>
</dbReference>
<proteinExistence type="predicted"/>
<feature type="compositionally biased region" description="Low complexity" evidence="1">
    <location>
        <begin position="10"/>
        <end position="21"/>
    </location>
</feature>
<reference evidence="3 4" key="1">
    <citation type="submission" date="2020-10" db="EMBL/GenBank/DDBJ databases">
        <title>Janibacter indicus TT2 genome sequence.</title>
        <authorList>
            <person name="Lee K."/>
            <person name="Ganzorig M."/>
        </authorList>
    </citation>
    <scope>NUCLEOTIDE SEQUENCE [LARGE SCALE GENOMIC DNA]</scope>
    <source>
        <strain evidence="3 4">TT2</strain>
    </source>
</reference>
<feature type="compositionally biased region" description="Basic and acidic residues" evidence="1">
    <location>
        <begin position="537"/>
        <end position="550"/>
    </location>
</feature>
<dbReference type="RefSeq" id="WP_192911892.1">
    <property type="nucleotide sequence ID" value="NZ_CP062789.1"/>
</dbReference>
<feature type="region of interest" description="Disordered" evidence="1">
    <location>
        <begin position="1"/>
        <end position="35"/>
    </location>
</feature>
<protein>
    <submittedName>
        <fullName evidence="3">AAA family ATPase</fullName>
    </submittedName>
</protein>
<feature type="compositionally biased region" description="Basic and acidic residues" evidence="1">
    <location>
        <begin position="26"/>
        <end position="35"/>
    </location>
</feature>
<gene>
    <name evidence="3" type="ORF">IGS73_06500</name>
</gene>